<dbReference type="Proteomes" id="UP000075880">
    <property type="component" value="Unassembled WGS sequence"/>
</dbReference>
<protein>
    <submittedName>
        <fullName evidence="1">Uncharacterized protein</fullName>
    </submittedName>
</protein>
<keyword evidence="2" id="KW-1185">Reference proteome</keyword>
<name>A0AAG5DWR5_ANOAO</name>
<sequence>MQVKLLSLIIPLPGRAVPSRNPIIWWITVRARLRVLPNVEILESCLTLDTFLEPLMLVTRVIGHKVKYNTKLEGLGFRYQPPEIVQRSKTRVDIGKIGNIVPEIGHR</sequence>
<evidence type="ECO:0000313" key="1">
    <source>
        <dbReference type="EnsemblMetazoa" id="ENSAATROPP015259"/>
    </source>
</evidence>
<organism evidence="1 2">
    <name type="scientific">Anopheles atroparvus</name>
    <name type="common">European mosquito</name>
    <dbReference type="NCBI Taxonomy" id="41427"/>
    <lineage>
        <taxon>Eukaryota</taxon>
        <taxon>Metazoa</taxon>
        <taxon>Ecdysozoa</taxon>
        <taxon>Arthropoda</taxon>
        <taxon>Hexapoda</taxon>
        <taxon>Insecta</taxon>
        <taxon>Pterygota</taxon>
        <taxon>Neoptera</taxon>
        <taxon>Endopterygota</taxon>
        <taxon>Diptera</taxon>
        <taxon>Nematocera</taxon>
        <taxon>Culicoidea</taxon>
        <taxon>Culicidae</taxon>
        <taxon>Anophelinae</taxon>
        <taxon>Anopheles</taxon>
    </lineage>
</organism>
<evidence type="ECO:0000313" key="2">
    <source>
        <dbReference type="Proteomes" id="UP000075880"/>
    </source>
</evidence>
<dbReference type="EnsemblMetazoa" id="ENSAATROPT017290">
    <property type="protein sequence ID" value="ENSAATROPP015259"/>
    <property type="gene ID" value="ENSAATROPG014147"/>
</dbReference>
<accession>A0AAG5DWR5</accession>
<dbReference type="AlphaFoldDB" id="A0AAG5DWR5"/>
<reference evidence="1" key="1">
    <citation type="submission" date="2024-04" db="UniProtKB">
        <authorList>
            <consortium name="EnsemblMetazoa"/>
        </authorList>
    </citation>
    <scope>IDENTIFICATION</scope>
    <source>
        <strain evidence="1">EBRO</strain>
    </source>
</reference>
<proteinExistence type="predicted"/>